<dbReference type="Proteomes" id="UP000198857">
    <property type="component" value="Unassembled WGS sequence"/>
</dbReference>
<proteinExistence type="predicted"/>
<evidence type="ECO:0000313" key="2">
    <source>
        <dbReference type="Proteomes" id="UP000198857"/>
    </source>
</evidence>
<protein>
    <submittedName>
        <fullName evidence="1">Uncharacterized protein</fullName>
    </submittedName>
</protein>
<name>A0A1I5RX46_9ACTN</name>
<sequence length="332" mass="38638">MLNHEEELHWKQYPGYLGFETDGKFVFAIHADWPAYPCAPNGAHSLIDLAQYPFGTEFIQLDDIDRSLLFHVPSTADGDPWHKDAYHIALWHEDLNWLAEQGYISGASPANEREWRQRQKDLLREHIRELRHKDEHEIPEDDDPLNSLYVQLEDGTYKRVEFPPEEEESDDDTDEEWDFRPFTIVSPGRSIRLTQEGWDRATAELASAFTEYSADDRLGSLVDLGYYDTAIREVGVLLEDRMRSFADNVNGYGQKLVPFVVERIRELRLTPDSYTRSLRGRLRTAIKFVRNEFAHARQDVPKARALALLTHTSLIIDELATLEKRKRKVLEQ</sequence>
<dbReference type="AlphaFoldDB" id="A0A1I5RX46"/>
<dbReference type="RefSeq" id="WP_136697315.1">
    <property type="nucleotide sequence ID" value="NZ_FOWQ01000006.1"/>
</dbReference>
<reference evidence="2" key="1">
    <citation type="submission" date="2016-10" db="EMBL/GenBank/DDBJ databases">
        <authorList>
            <person name="Varghese N."/>
            <person name="Submissions S."/>
        </authorList>
    </citation>
    <scope>NUCLEOTIDE SEQUENCE [LARGE SCALE GENOMIC DNA]</scope>
    <source>
        <strain evidence="2">DSM 44208</strain>
    </source>
</reference>
<evidence type="ECO:0000313" key="1">
    <source>
        <dbReference type="EMBL" id="SFP63119.1"/>
    </source>
</evidence>
<keyword evidence="2" id="KW-1185">Reference proteome</keyword>
<dbReference type="EMBL" id="FOWQ01000006">
    <property type="protein sequence ID" value="SFP63119.1"/>
    <property type="molecule type" value="Genomic_DNA"/>
</dbReference>
<accession>A0A1I5RX46</accession>
<dbReference type="OrthoDB" id="5191395at2"/>
<organism evidence="1 2">
    <name type="scientific">Geodermatophilus dictyosporus</name>
    <dbReference type="NCBI Taxonomy" id="1523247"/>
    <lineage>
        <taxon>Bacteria</taxon>
        <taxon>Bacillati</taxon>
        <taxon>Actinomycetota</taxon>
        <taxon>Actinomycetes</taxon>
        <taxon>Geodermatophilales</taxon>
        <taxon>Geodermatophilaceae</taxon>
        <taxon>Geodermatophilus</taxon>
    </lineage>
</organism>
<gene>
    <name evidence="1" type="ORF">SAMN05660464_3767</name>
</gene>